<dbReference type="EMBL" id="CAXITT010000238">
    <property type="protein sequence ID" value="CAL1536748.1"/>
    <property type="molecule type" value="Genomic_DNA"/>
</dbReference>
<protein>
    <recommendedName>
        <fullName evidence="7">Large ribosomal subunit protein mL45</fullName>
    </recommendedName>
    <alternativeName>
        <fullName evidence="8">39S ribosomal protein L45, mitochondrial</fullName>
    </alternativeName>
</protein>
<keyword evidence="10" id="KW-0732">Signal</keyword>
<name>A0AAV2HRJ9_LYMST</name>
<dbReference type="Proteomes" id="UP001497497">
    <property type="component" value="Unassembled WGS sequence"/>
</dbReference>
<dbReference type="AlphaFoldDB" id="A0AAV2HRJ9"/>
<organism evidence="12 13">
    <name type="scientific">Lymnaea stagnalis</name>
    <name type="common">Great pond snail</name>
    <name type="synonym">Helix stagnalis</name>
    <dbReference type="NCBI Taxonomy" id="6523"/>
    <lineage>
        <taxon>Eukaryota</taxon>
        <taxon>Metazoa</taxon>
        <taxon>Spiralia</taxon>
        <taxon>Lophotrochozoa</taxon>
        <taxon>Mollusca</taxon>
        <taxon>Gastropoda</taxon>
        <taxon>Heterobranchia</taxon>
        <taxon>Euthyneura</taxon>
        <taxon>Panpulmonata</taxon>
        <taxon>Hygrophila</taxon>
        <taxon>Lymnaeoidea</taxon>
        <taxon>Lymnaeidae</taxon>
        <taxon>Lymnaea</taxon>
    </lineage>
</organism>
<comment type="subcellular location">
    <subcellularLocation>
        <location evidence="1">Mitochondrion</location>
    </subcellularLocation>
</comment>
<dbReference type="Pfam" id="PF04280">
    <property type="entry name" value="Tim44"/>
    <property type="match status" value="1"/>
</dbReference>
<accession>A0AAV2HRJ9</accession>
<keyword evidence="13" id="KW-1185">Reference proteome</keyword>
<evidence type="ECO:0000256" key="3">
    <source>
        <dbReference type="ARBA" id="ARBA00022980"/>
    </source>
</evidence>
<dbReference type="GO" id="GO:0005739">
    <property type="term" value="C:mitochondrion"/>
    <property type="evidence" value="ECO:0007669"/>
    <property type="project" value="UniProtKB-SubCell"/>
</dbReference>
<evidence type="ECO:0000259" key="11">
    <source>
        <dbReference type="SMART" id="SM00978"/>
    </source>
</evidence>
<keyword evidence="5" id="KW-0687">Ribonucleoprotein</keyword>
<dbReference type="InterPro" id="IPR051975">
    <property type="entry name" value="mtLSU_mL45"/>
</dbReference>
<evidence type="ECO:0000256" key="5">
    <source>
        <dbReference type="ARBA" id="ARBA00023274"/>
    </source>
</evidence>
<proteinExistence type="inferred from homology"/>
<evidence type="ECO:0000256" key="9">
    <source>
        <dbReference type="SAM" id="MobiDB-lite"/>
    </source>
</evidence>
<sequence length="379" mass="43946">MRVLLFISVSWFYFASRLRALPKFQKMAALINKALRSQVVLWGTARHVLATQAIDSGQPGRQPSRGFPTSKHWLLKWRLLRKKKVLKIDLPKFIELKSEKKRQEDKTSDELRMDMKKEGRLPPRTFQELPLNISCTRGIIDPFKPPQGDGKSSSLLTGNLSDSFNRMLKGPKSIKHIRKLKKYEDYVESDFAQEAQKIVFEAQQLLQDIFKNQERLHELVTEKAFPEMVHGLENKTMHWSIVETVEPTKVVHIRTEEMIAAENLFAQITIRMHTKQILAIYDRFGRLMYGDPITPKSVIEYVVLEKWISDTYGRWRIHGKVVPDSVGPRDNLIKTYKVPKFEPLPPVEVASDKDSEKKHAEDDFDKDEKKTKAPELVTA</sequence>
<dbReference type="SUPFAM" id="SSF54427">
    <property type="entry name" value="NTF2-like"/>
    <property type="match status" value="1"/>
</dbReference>
<evidence type="ECO:0000313" key="12">
    <source>
        <dbReference type="EMBL" id="CAL1536748.1"/>
    </source>
</evidence>
<evidence type="ECO:0000313" key="13">
    <source>
        <dbReference type="Proteomes" id="UP001497497"/>
    </source>
</evidence>
<dbReference type="Gene3D" id="3.10.450.240">
    <property type="match status" value="1"/>
</dbReference>
<keyword evidence="2" id="KW-0809">Transit peptide</keyword>
<evidence type="ECO:0000256" key="6">
    <source>
        <dbReference type="ARBA" id="ARBA00038073"/>
    </source>
</evidence>
<feature type="domain" description="Tim44-like" evidence="11">
    <location>
        <begin position="173"/>
        <end position="322"/>
    </location>
</feature>
<evidence type="ECO:0000256" key="4">
    <source>
        <dbReference type="ARBA" id="ARBA00023128"/>
    </source>
</evidence>
<comment type="similarity">
    <text evidence="6">Belongs to the mitochondrion-specific ribosomal protein mL45 family.</text>
</comment>
<gene>
    <name evidence="12" type="ORF">GSLYS_00010661001</name>
</gene>
<dbReference type="PANTHER" id="PTHR28554">
    <property type="entry name" value="39S RIBOSOMAL PROTEIN L45, MITOCHONDRIAL"/>
    <property type="match status" value="1"/>
</dbReference>
<keyword evidence="4" id="KW-0496">Mitochondrion</keyword>
<feature type="compositionally biased region" description="Basic and acidic residues" evidence="9">
    <location>
        <begin position="350"/>
        <end position="373"/>
    </location>
</feature>
<dbReference type="InterPro" id="IPR007379">
    <property type="entry name" value="Tim44-like_dom"/>
</dbReference>
<reference evidence="12 13" key="1">
    <citation type="submission" date="2024-04" db="EMBL/GenBank/DDBJ databases">
        <authorList>
            <consortium name="Genoscope - CEA"/>
            <person name="William W."/>
        </authorList>
    </citation>
    <scope>NUCLEOTIDE SEQUENCE [LARGE SCALE GENOMIC DNA]</scope>
</reference>
<dbReference type="SMART" id="SM00978">
    <property type="entry name" value="Tim44"/>
    <property type="match status" value="1"/>
</dbReference>
<dbReference type="GO" id="GO:0005840">
    <property type="term" value="C:ribosome"/>
    <property type="evidence" value="ECO:0007669"/>
    <property type="project" value="UniProtKB-KW"/>
</dbReference>
<evidence type="ECO:0000256" key="8">
    <source>
        <dbReference type="ARBA" id="ARBA00043031"/>
    </source>
</evidence>
<comment type="caution">
    <text evidence="12">The sequence shown here is derived from an EMBL/GenBank/DDBJ whole genome shotgun (WGS) entry which is preliminary data.</text>
</comment>
<evidence type="ECO:0000256" key="1">
    <source>
        <dbReference type="ARBA" id="ARBA00004173"/>
    </source>
</evidence>
<dbReference type="InterPro" id="IPR032710">
    <property type="entry name" value="NTF2-like_dom_sf"/>
</dbReference>
<feature type="chain" id="PRO_5043506025" description="Large ribosomal subunit protein mL45" evidence="10">
    <location>
        <begin position="21"/>
        <end position="379"/>
    </location>
</feature>
<evidence type="ECO:0000256" key="2">
    <source>
        <dbReference type="ARBA" id="ARBA00022946"/>
    </source>
</evidence>
<evidence type="ECO:0000256" key="10">
    <source>
        <dbReference type="SAM" id="SignalP"/>
    </source>
</evidence>
<dbReference type="PANTHER" id="PTHR28554:SF1">
    <property type="entry name" value="LARGE RIBOSOMAL SUBUNIT PROTEIN ML45"/>
    <property type="match status" value="1"/>
</dbReference>
<dbReference type="GO" id="GO:1990904">
    <property type="term" value="C:ribonucleoprotein complex"/>
    <property type="evidence" value="ECO:0007669"/>
    <property type="project" value="UniProtKB-KW"/>
</dbReference>
<feature type="region of interest" description="Disordered" evidence="9">
    <location>
        <begin position="344"/>
        <end position="379"/>
    </location>
</feature>
<feature type="signal peptide" evidence="10">
    <location>
        <begin position="1"/>
        <end position="20"/>
    </location>
</feature>
<keyword evidence="3" id="KW-0689">Ribosomal protein</keyword>
<evidence type="ECO:0000256" key="7">
    <source>
        <dbReference type="ARBA" id="ARBA00039448"/>
    </source>
</evidence>